<keyword evidence="2 6" id="KW-0349">Heme</keyword>
<feature type="region of interest" description="Disordered" evidence="7">
    <location>
        <begin position="175"/>
        <end position="199"/>
    </location>
</feature>
<accession>A0A3B4UUZ5</accession>
<dbReference type="Proteomes" id="UP000261420">
    <property type="component" value="Unplaced"/>
</dbReference>
<keyword evidence="6" id="KW-0561">Oxygen transport</keyword>
<feature type="domain" description="Globin" evidence="8">
    <location>
        <begin position="31"/>
        <end position="175"/>
    </location>
</feature>
<keyword evidence="3" id="KW-0479">Metal-binding</keyword>
<keyword evidence="6" id="KW-0813">Transport</keyword>
<dbReference type="RefSeq" id="XP_022614665.1">
    <property type="nucleotide sequence ID" value="XM_022758944.1"/>
</dbReference>
<evidence type="ECO:0000256" key="1">
    <source>
        <dbReference type="ARBA" id="ARBA00008705"/>
    </source>
</evidence>
<comment type="subunit">
    <text evidence="5">Monomer. Homodimers and homotetramers. Mainly monomeric but also detected as part of homodimers and homotetramers.</text>
</comment>
<dbReference type="InterPro" id="IPR050532">
    <property type="entry name" value="Globin-like_OT"/>
</dbReference>
<evidence type="ECO:0000313" key="9">
    <source>
        <dbReference type="Ensembl" id="ENSSDUP00000022411.1"/>
    </source>
</evidence>
<feature type="compositionally biased region" description="Acidic residues" evidence="7">
    <location>
        <begin position="16"/>
        <end position="25"/>
    </location>
</feature>
<sequence length="199" mass="23266">MGCPLSAEAPRSWPPGDDENGGSEDDVVQVSLSAQIREVIKQSWREIQDDVSRVGIIMFVRLFETHPECKDVFFMFKEVDDPETLRTSRELRAHGLRIMSFIEKSVARIDQDERLDQLILDLGRKHYVYDAPPKYYEFVGAEFIQAMKERWTSEQEDAWKTLFLYISSTMKRGFKQEQRNQRNQSDVLRRPSVSVSKQV</sequence>
<dbReference type="PANTHER" id="PTHR46458">
    <property type="entry name" value="BLR2807 PROTEIN"/>
    <property type="match status" value="1"/>
</dbReference>
<dbReference type="InterPro" id="IPR009050">
    <property type="entry name" value="Globin-like_sf"/>
</dbReference>
<reference evidence="9" key="1">
    <citation type="submission" date="2025-08" db="UniProtKB">
        <authorList>
            <consortium name="Ensembl"/>
        </authorList>
    </citation>
    <scope>IDENTIFICATION</scope>
</reference>
<protein>
    <submittedName>
        <fullName evidence="9">Neuroglobin-like</fullName>
    </submittedName>
</protein>
<dbReference type="Gene3D" id="1.10.490.10">
    <property type="entry name" value="Globins"/>
    <property type="match status" value="1"/>
</dbReference>
<evidence type="ECO:0000313" key="10">
    <source>
        <dbReference type="Proteomes" id="UP000261420"/>
    </source>
</evidence>
<proteinExistence type="inferred from homology"/>
<dbReference type="OMA" id="MGEEFIH"/>
<evidence type="ECO:0000256" key="7">
    <source>
        <dbReference type="SAM" id="MobiDB-lite"/>
    </source>
</evidence>
<dbReference type="AlphaFoldDB" id="A0A3B4UUZ5"/>
<evidence type="ECO:0000259" key="8">
    <source>
        <dbReference type="PROSITE" id="PS01033"/>
    </source>
</evidence>
<evidence type="ECO:0000256" key="2">
    <source>
        <dbReference type="ARBA" id="ARBA00022617"/>
    </source>
</evidence>
<dbReference type="STRING" id="41447.ENSSDUP00000022411"/>
<feature type="region of interest" description="Disordered" evidence="7">
    <location>
        <begin position="1"/>
        <end position="25"/>
    </location>
</feature>
<evidence type="ECO:0000256" key="5">
    <source>
        <dbReference type="ARBA" id="ARBA00046401"/>
    </source>
</evidence>
<dbReference type="PRINTS" id="PR00188">
    <property type="entry name" value="PLANTGLOBIN"/>
</dbReference>
<organism evidence="9 10">
    <name type="scientific">Seriola dumerili</name>
    <name type="common">Greater amberjack</name>
    <name type="synonym">Caranx dumerili</name>
    <dbReference type="NCBI Taxonomy" id="41447"/>
    <lineage>
        <taxon>Eukaryota</taxon>
        <taxon>Metazoa</taxon>
        <taxon>Chordata</taxon>
        <taxon>Craniata</taxon>
        <taxon>Vertebrata</taxon>
        <taxon>Euteleostomi</taxon>
        <taxon>Actinopterygii</taxon>
        <taxon>Neopterygii</taxon>
        <taxon>Teleostei</taxon>
        <taxon>Neoteleostei</taxon>
        <taxon>Acanthomorphata</taxon>
        <taxon>Carangaria</taxon>
        <taxon>Carangiformes</taxon>
        <taxon>Carangidae</taxon>
        <taxon>Seriola</taxon>
    </lineage>
</organism>
<keyword evidence="4" id="KW-0408">Iron</keyword>
<dbReference type="GO" id="GO:0020037">
    <property type="term" value="F:heme binding"/>
    <property type="evidence" value="ECO:0007669"/>
    <property type="project" value="InterPro"/>
</dbReference>
<dbReference type="GO" id="GO:0019825">
    <property type="term" value="F:oxygen binding"/>
    <property type="evidence" value="ECO:0007669"/>
    <property type="project" value="InterPro"/>
</dbReference>
<dbReference type="GeneTree" id="ENSGT00730000111686"/>
<dbReference type="PROSITE" id="PS01033">
    <property type="entry name" value="GLOBIN"/>
    <property type="match status" value="1"/>
</dbReference>
<keyword evidence="10" id="KW-1185">Reference proteome</keyword>
<dbReference type="GeneID" id="111231725"/>
<dbReference type="PANTHER" id="PTHR46458:SF2">
    <property type="entry name" value="X GLOBIN"/>
    <property type="match status" value="1"/>
</dbReference>
<dbReference type="InterPro" id="IPR000971">
    <property type="entry name" value="Globin"/>
</dbReference>
<comment type="similarity">
    <text evidence="1 6">Belongs to the globin family.</text>
</comment>
<dbReference type="InterPro" id="IPR012292">
    <property type="entry name" value="Globin/Proto"/>
</dbReference>
<reference evidence="9" key="2">
    <citation type="submission" date="2025-09" db="UniProtKB">
        <authorList>
            <consortium name="Ensembl"/>
        </authorList>
    </citation>
    <scope>IDENTIFICATION</scope>
</reference>
<dbReference type="Ensembl" id="ENSSDUT00000022821.1">
    <property type="protein sequence ID" value="ENSSDUP00000022411.1"/>
    <property type="gene ID" value="ENSSDUG00000016313.1"/>
</dbReference>
<evidence type="ECO:0000256" key="3">
    <source>
        <dbReference type="ARBA" id="ARBA00022723"/>
    </source>
</evidence>
<dbReference type="GO" id="GO:0046872">
    <property type="term" value="F:metal ion binding"/>
    <property type="evidence" value="ECO:0007669"/>
    <property type="project" value="UniProtKB-KW"/>
</dbReference>
<dbReference type="SUPFAM" id="SSF46458">
    <property type="entry name" value="Globin-like"/>
    <property type="match status" value="1"/>
</dbReference>
<dbReference type="KEGG" id="sdu:111231725"/>
<dbReference type="Pfam" id="PF00042">
    <property type="entry name" value="Globin"/>
    <property type="match status" value="1"/>
</dbReference>
<dbReference type="GO" id="GO:0005344">
    <property type="term" value="F:oxygen carrier activity"/>
    <property type="evidence" value="ECO:0007669"/>
    <property type="project" value="UniProtKB-KW"/>
</dbReference>
<name>A0A3B4UUZ5_SERDU</name>
<evidence type="ECO:0000256" key="6">
    <source>
        <dbReference type="RuleBase" id="RU000356"/>
    </source>
</evidence>
<evidence type="ECO:0000256" key="4">
    <source>
        <dbReference type="ARBA" id="ARBA00023004"/>
    </source>
</evidence>